<dbReference type="Proteomes" id="UP000252355">
    <property type="component" value="Unassembled WGS sequence"/>
</dbReference>
<dbReference type="Pfam" id="PF08666">
    <property type="entry name" value="SAF"/>
    <property type="match status" value="1"/>
</dbReference>
<gene>
    <name evidence="2" type="ORF">OZSIB_3942</name>
</gene>
<dbReference type="PROSITE" id="PS50844">
    <property type="entry name" value="AFP_LIKE"/>
    <property type="match status" value="1"/>
</dbReference>
<dbReference type="Gene3D" id="3.90.1210.10">
    <property type="entry name" value="Antifreeze-like/N-acetylneuraminic acid synthase C-terminal domain"/>
    <property type="match status" value="1"/>
</dbReference>
<protein>
    <submittedName>
        <fullName evidence="2">N-acetylneuraminate synthase</fullName>
    </submittedName>
</protein>
<organism evidence="2 3">
    <name type="scientific">Candidatus Ozemobacter sibiricus</name>
    <dbReference type="NCBI Taxonomy" id="2268124"/>
    <lineage>
        <taxon>Bacteria</taxon>
        <taxon>Candidatus Ozemobacteria</taxon>
        <taxon>Candidatus Ozemobacterales</taxon>
        <taxon>Candidatus Ozemobacteraceae</taxon>
        <taxon>Candidatus Ozemobacter</taxon>
    </lineage>
</organism>
<dbReference type="Pfam" id="PF03102">
    <property type="entry name" value="NeuB"/>
    <property type="match status" value="1"/>
</dbReference>
<dbReference type="InterPro" id="IPR013974">
    <property type="entry name" value="SAF"/>
</dbReference>
<dbReference type="AlphaFoldDB" id="A0A367ZNT7"/>
<dbReference type="SUPFAM" id="SSF51569">
    <property type="entry name" value="Aldolase"/>
    <property type="match status" value="1"/>
</dbReference>
<feature type="domain" description="AFP-like" evidence="1">
    <location>
        <begin position="292"/>
        <end position="347"/>
    </location>
</feature>
<sequence length="347" mass="37895">MEIGTRRLGDGQPCFIIAEAGSNHNRDFATACRLIEVAAAAGADAVKFQIFSAAKLYSRKTPLPSYLKERQLVRPGETLCDLIARLETPREWLPELVRACQRAGLIFLCTPFDLEAVDELEAVGVSAYKVASFEITHLPLLRRIARTGKPLLLSTGMADLADIEEALRTWREAGGGEVALLHCAIAYPARPENLHLRAIDTLRQAFQVPVGFSDHTMGHEAAVAAVARGACLLEKHFTLSRAQEGPDHLFALEPAELTALVAAVRATEAALGSPIKRATPAEAELYRLARRSLVAACPIPRGTRLTAEMIAVKRPGYGIPTRFLEMVVGRVASRDIDEDEILTWEML</sequence>
<evidence type="ECO:0000313" key="2">
    <source>
        <dbReference type="EMBL" id="RCK79788.1"/>
    </source>
</evidence>
<name>A0A367ZNT7_9BACT</name>
<dbReference type="PANTHER" id="PTHR42966">
    <property type="entry name" value="N-ACETYLNEURAMINATE SYNTHASE"/>
    <property type="match status" value="1"/>
</dbReference>
<dbReference type="InterPro" id="IPR051690">
    <property type="entry name" value="PseI-like"/>
</dbReference>
<comment type="caution">
    <text evidence="2">The sequence shown here is derived from an EMBL/GenBank/DDBJ whole genome shotgun (WGS) entry which is preliminary data.</text>
</comment>
<accession>A0A367ZNT7</accession>
<dbReference type="InterPro" id="IPR006190">
    <property type="entry name" value="SAF_AFP_Neu5Ac"/>
</dbReference>
<dbReference type="PANTHER" id="PTHR42966:SF1">
    <property type="entry name" value="SIALIC ACID SYNTHASE"/>
    <property type="match status" value="1"/>
</dbReference>
<evidence type="ECO:0000259" key="1">
    <source>
        <dbReference type="PROSITE" id="PS50844"/>
    </source>
</evidence>
<dbReference type="EMBL" id="QOQW01000010">
    <property type="protein sequence ID" value="RCK79788.1"/>
    <property type="molecule type" value="Genomic_DNA"/>
</dbReference>
<reference evidence="2 3" key="1">
    <citation type="submission" date="2018-05" db="EMBL/GenBank/DDBJ databases">
        <title>A metagenomic window into the 2 km-deep terrestrial subsurface aquifer revealed taxonomically and functionally diverse microbial community comprising novel uncultured bacterial lineages.</title>
        <authorList>
            <person name="Kadnikov V.V."/>
            <person name="Mardanov A.V."/>
            <person name="Beletsky A.V."/>
            <person name="Banks D."/>
            <person name="Pimenov N.V."/>
            <person name="Frank Y.A."/>
            <person name="Karnachuk O.V."/>
            <person name="Ravin N.V."/>
        </authorList>
    </citation>
    <scope>NUCLEOTIDE SEQUENCE [LARGE SCALE GENOMIC DNA]</scope>
    <source>
        <strain evidence="2">BY5</strain>
    </source>
</reference>
<dbReference type="InterPro" id="IPR036732">
    <property type="entry name" value="AFP_Neu5c_C_sf"/>
</dbReference>
<dbReference type="CDD" id="cd11615">
    <property type="entry name" value="SAF_NeuB_like"/>
    <property type="match status" value="1"/>
</dbReference>
<dbReference type="InterPro" id="IPR057736">
    <property type="entry name" value="SAF_PseI/NeuA/NeuB"/>
</dbReference>
<dbReference type="InterPro" id="IPR013785">
    <property type="entry name" value="Aldolase_TIM"/>
</dbReference>
<dbReference type="SUPFAM" id="SSF51269">
    <property type="entry name" value="AFP III-like domain"/>
    <property type="match status" value="1"/>
</dbReference>
<dbReference type="GO" id="GO:0047444">
    <property type="term" value="F:N-acylneuraminate-9-phosphate synthase activity"/>
    <property type="evidence" value="ECO:0007669"/>
    <property type="project" value="TreeGrafter"/>
</dbReference>
<evidence type="ECO:0000313" key="3">
    <source>
        <dbReference type="Proteomes" id="UP000252355"/>
    </source>
</evidence>
<dbReference type="SMART" id="SM00858">
    <property type="entry name" value="SAF"/>
    <property type="match status" value="1"/>
</dbReference>
<dbReference type="Gene3D" id="3.20.20.70">
    <property type="entry name" value="Aldolase class I"/>
    <property type="match status" value="1"/>
</dbReference>
<dbReference type="GO" id="GO:0016051">
    <property type="term" value="P:carbohydrate biosynthetic process"/>
    <property type="evidence" value="ECO:0007669"/>
    <property type="project" value="InterPro"/>
</dbReference>
<dbReference type="InterPro" id="IPR013132">
    <property type="entry name" value="PseI/NeuA/B-like_N"/>
</dbReference>
<proteinExistence type="predicted"/>